<sequence>MTPFNPDRLIVEFRPGMYPTQPQMNRKYTLTHSDETGELFLTLGPEYAFDKITGKRDEVLAEWRYAGGLYRFEVYVYLGGPDNPALAKKRYEIFKRELPLALEAIRYGDRIFFEAHPALDNTEVMVHFQADPPLAGRTESFGPVKRFKTPVTS</sequence>
<dbReference type="PANTHER" id="PTHR31750">
    <property type="entry name" value="PROTEIN STAY-GREEN 1, CHLOROPLASTIC-RELATED"/>
    <property type="match status" value="1"/>
</dbReference>
<dbReference type="Proteomes" id="UP001305702">
    <property type="component" value="Chromosome"/>
</dbReference>
<dbReference type="RefSeq" id="WP_315605104.1">
    <property type="nucleotide sequence ID" value="NZ_CP130318.1"/>
</dbReference>
<dbReference type="PANTHER" id="PTHR31750:SF4">
    <property type="entry name" value="LP06106P"/>
    <property type="match status" value="1"/>
</dbReference>
<dbReference type="KEGG" id="paun:MJA45_27650"/>
<keyword evidence="1" id="KW-0809">Transit peptide</keyword>
<evidence type="ECO:0000313" key="4">
    <source>
        <dbReference type="Proteomes" id="UP001305702"/>
    </source>
</evidence>
<keyword evidence="4" id="KW-1185">Reference proteome</keyword>
<name>A0AA96LE42_9BACL</name>
<feature type="domain" description="Staygreen protein" evidence="2">
    <location>
        <begin position="4"/>
        <end position="146"/>
    </location>
</feature>
<evidence type="ECO:0000313" key="3">
    <source>
        <dbReference type="EMBL" id="WNQ11328.1"/>
    </source>
</evidence>
<organism evidence="3 4">
    <name type="scientific">Paenibacillus aurantius</name>
    <dbReference type="NCBI Taxonomy" id="2918900"/>
    <lineage>
        <taxon>Bacteria</taxon>
        <taxon>Bacillati</taxon>
        <taxon>Bacillota</taxon>
        <taxon>Bacilli</taxon>
        <taxon>Bacillales</taxon>
        <taxon>Paenibacillaceae</taxon>
        <taxon>Paenibacillus</taxon>
    </lineage>
</organism>
<gene>
    <name evidence="3" type="ORF">MJA45_27650</name>
</gene>
<proteinExistence type="predicted"/>
<reference evidence="3 4" key="1">
    <citation type="submission" date="2022-02" db="EMBL/GenBank/DDBJ databases">
        <title>Paenibacillus sp. MBLB1776 Whole Genome Shotgun Sequencing.</title>
        <authorList>
            <person name="Hwang C.Y."/>
            <person name="Cho E.-S."/>
            <person name="Seo M.-J."/>
        </authorList>
    </citation>
    <scope>NUCLEOTIDE SEQUENCE [LARGE SCALE GENOMIC DNA]</scope>
    <source>
        <strain evidence="3 4">MBLB1776</strain>
    </source>
</reference>
<dbReference type="Pfam" id="PF12638">
    <property type="entry name" value="Staygreen"/>
    <property type="match status" value="1"/>
</dbReference>
<dbReference type="InterPro" id="IPR024438">
    <property type="entry name" value="Staygreen"/>
</dbReference>
<accession>A0AA96LE42</accession>
<dbReference type="EMBL" id="CP130318">
    <property type="protein sequence ID" value="WNQ11328.1"/>
    <property type="molecule type" value="Genomic_DNA"/>
</dbReference>
<dbReference type="AlphaFoldDB" id="A0AA96LE42"/>
<evidence type="ECO:0000256" key="1">
    <source>
        <dbReference type="ARBA" id="ARBA00022946"/>
    </source>
</evidence>
<evidence type="ECO:0000259" key="2">
    <source>
        <dbReference type="Pfam" id="PF12638"/>
    </source>
</evidence>
<protein>
    <submittedName>
        <fullName evidence="3">Staygreen family protein</fullName>
    </submittedName>
</protein>